<organism evidence="1 2">
    <name type="scientific">Goodea atripinnis</name>
    <dbReference type="NCBI Taxonomy" id="208336"/>
    <lineage>
        <taxon>Eukaryota</taxon>
        <taxon>Metazoa</taxon>
        <taxon>Chordata</taxon>
        <taxon>Craniata</taxon>
        <taxon>Vertebrata</taxon>
        <taxon>Euteleostomi</taxon>
        <taxon>Actinopterygii</taxon>
        <taxon>Neopterygii</taxon>
        <taxon>Teleostei</taxon>
        <taxon>Neoteleostei</taxon>
        <taxon>Acanthomorphata</taxon>
        <taxon>Ovalentaria</taxon>
        <taxon>Atherinomorphae</taxon>
        <taxon>Cyprinodontiformes</taxon>
        <taxon>Goodeidae</taxon>
        <taxon>Goodea</taxon>
    </lineage>
</organism>
<evidence type="ECO:0000313" key="2">
    <source>
        <dbReference type="Proteomes" id="UP001476798"/>
    </source>
</evidence>
<gene>
    <name evidence="1" type="ORF">GOODEAATRI_034453</name>
</gene>
<protein>
    <submittedName>
        <fullName evidence="1">Uncharacterized protein</fullName>
    </submittedName>
</protein>
<reference evidence="1 2" key="1">
    <citation type="submission" date="2021-06" db="EMBL/GenBank/DDBJ databases">
        <authorList>
            <person name="Palmer J.M."/>
        </authorList>
    </citation>
    <scope>NUCLEOTIDE SEQUENCE [LARGE SCALE GENOMIC DNA]</scope>
    <source>
        <strain evidence="1 2">GA_2019</strain>
        <tissue evidence="1">Muscle</tissue>
    </source>
</reference>
<name>A0ABV0NH47_9TELE</name>
<evidence type="ECO:0000313" key="1">
    <source>
        <dbReference type="EMBL" id="MEQ2170336.1"/>
    </source>
</evidence>
<proteinExistence type="predicted"/>
<dbReference type="Proteomes" id="UP001476798">
    <property type="component" value="Unassembled WGS sequence"/>
</dbReference>
<comment type="caution">
    <text evidence="1">The sequence shown here is derived from an EMBL/GenBank/DDBJ whole genome shotgun (WGS) entry which is preliminary data.</text>
</comment>
<dbReference type="EMBL" id="JAHRIO010038903">
    <property type="protein sequence ID" value="MEQ2170336.1"/>
    <property type="molecule type" value="Genomic_DNA"/>
</dbReference>
<sequence>MASVPLLIILRRKPHRIFSVPCACFHFMWHIRLRCAAPRICLWITERTLQDSRSLLSTFHTGYVRLFHIMLFLDWIFQRSSDLTPPGGIPFSTALHGGMTVGDICTAASWSSTTAFNPPGKCPLSKQQDGRAASPHR</sequence>
<accession>A0ABV0NH47</accession>
<keyword evidence="2" id="KW-1185">Reference proteome</keyword>